<protein>
    <submittedName>
        <fullName evidence="6">Alcohol dehydrogenase</fullName>
    </submittedName>
</protein>
<dbReference type="Pfam" id="PF00107">
    <property type="entry name" value="ADH_zinc_N"/>
    <property type="match status" value="1"/>
</dbReference>
<name>A0ABT7C6X6_9MICO</name>
<evidence type="ECO:0000256" key="3">
    <source>
        <dbReference type="ARBA" id="ARBA00022833"/>
    </source>
</evidence>
<dbReference type="InterPro" id="IPR036291">
    <property type="entry name" value="NAD(P)-bd_dom_sf"/>
</dbReference>
<dbReference type="SUPFAM" id="SSF50129">
    <property type="entry name" value="GroES-like"/>
    <property type="match status" value="1"/>
</dbReference>
<comment type="cofactor">
    <cofactor evidence="1">
        <name>Zn(2+)</name>
        <dbReference type="ChEBI" id="CHEBI:29105"/>
    </cofactor>
</comment>
<dbReference type="InterPro" id="IPR020843">
    <property type="entry name" value="ER"/>
</dbReference>
<evidence type="ECO:0000256" key="1">
    <source>
        <dbReference type="ARBA" id="ARBA00001947"/>
    </source>
</evidence>
<dbReference type="SMART" id="SM00829">
    <property type="entry name" value="PKS_ER"/>
    <property type="match status" value="1"/>
</dbReference>
<reference evidence="6" key="1">
    <citation type="submission" date="2018-03" db="EMBL/GenBank/DDBJ databases">
        <authorList>
            <person name="Nunes O.C."/>
            <person name="Lopes A.R."/>
            <person name="Froufe H."/>
            <person name="Munoz-Merida A."/>
            <person name="Barroso C."/>
            <person name="Egas C."/>
        </authorList>
    </citation>
    <scope>NUCLEOTIDE SEQUENCE</scope>
    <source>
        <strain evidence="6">ON4</strain>
    </source>
</reference>
<sequence>MKAWHFTGTHQPFTKVEVDQPTPGPGQILIQTKAAGICHSDVGILEDEKWLDIMELPAIPGHEIAGTVVAVGDDNTGYAEGDNVCVWPMGTAGKAYGYSRGGGWGEYVVADIEDVLRIPEGVSFELAAAATDAGMTSYGAVVEAGKLQKGEKVGIIGFGGLGQIGARIAFLEGAEVYVAEVNENIWDAAYAAGATKVVKDITELSDIGLNLIVDFAGFGTTTAGAIQAVGYEGRVVQIGMGKLESTIDTYPLIMKHVTLVGNTGGSRDAIANVLKYMASGDITPAIEKTDFDGIAEGVDRLHRGEVRGRLVALY</sequence>
<dbReference type="Proteomes" id="UP001170379">
    <property type="component" value="Unassembled WGS sequence"/>
</dbReference>
<dbReference type="SUPFAM" id="SSF51735">
    <property type="entry name" value="NAD(P)-binding Rossmann-fold domains"/>
    <property type="match status" value="1"/>
</dbReference>
<dbReference type="Pfam" id="PF08240">
    <property type="entry name" value="ADH_N"/>
    <property type="match status" value="1"/>
</dbReference>
<dbReference type="RefSeq" id="WP_026936242.1">
    <property type="nucleotide sequence ID" value="NZ_CP028426.1"/>
</dbReference>
<feature type="domain" description="Enoyl reductase (ER)" evidence="5">
    <location>
        <begin position="8"/>
        <end position="312"/>
    </location>
</feature>
<accession>A0ABT7C6X6</accession>
<proteinExistence type="predicted"/>
<dbReference type="InterPro" id="IPR013154">
    <property type="entry name" value="ADH-like_N"/>
</dbReference>
<reference evidence="6" key="2">
    <citation type="journal article" date="2022" name="Sci. Rep.">
        <title>In silico prediction of the enzymes involved in the degradation of the herbicide molinate by Gulosibacter molinativorax ON4T.</title>
        <authorList>
            <person name="Lopes A.R."/>
            <person name="Bunin E."/>
            <person name="Viana A.T."/>
            <person name="Froufe H."/>
            <person name="Munoz-Merida A."/>
            <person name="Pinho D."/>
            <person name="Figueiredo J."/>
            <person name="Barroso C."/>
            <person name="Vaz-Moreira I."/>
            <person name="Bellanger X."/>
            <person name="Egas C."/>
            <person name="Nunes O.C."/>
        </authorList>
    </citation>
    <scope>NUCLEOTIDE SEQUENCE</scope>
    <source>
        <strain evidence="6">ON4</strain>
    </source>
</reference>
<dbReference type="PANTHER" id="PTHR43401">
    <property type="entry name" value="L-THREONINE 3-DEHYDROGENASE"/>
    <property type="match status" value="1"/>
</dbReference>
<dbReference type="InterPro" id="IPR050129">
    <property type="entry name" value="Zn_alcohol_dh"/>
</dbReference>
<keyword evidence="3" id="KW-0862">Zinc</keyword>
<keyword evidence="7" id="KW-1185">Reference proteome</keyword>
<evidence type="ECO:0000256" key="2">
    <source>
        <dbReference type="ARBA" id="ARBA00022723"/>
    </source>
</evidence>
<keyword evidence="4" id="KW-0560">Oxidoreductase</keyword>
<dbReference type="PANTHER" id="PTHR43401:SF2">
    <property type="entry name" value="L-THREONINE 3-DEHYDROGENASE"/>
    <property type="match status" value="1"/>
</dbReference>
<dbReference type="Gene3D" id="3.90.180.10">
    <property type="entry name" value="Medium-chain alcohol dehydrogenases, catalytic domain"/>
    <property type="match status" value="1"/>
</dbReference>
<evidence type="ECO:0000313" key="7">
    <source>
        <dbReference type="Proteomes" id="UP001170379"/>
    </source>
</evidence>
<evidence type="ECO:0000259" key="5">
    <source>
        <dbReference type="SMART" id="SM00829"/>
    </source>
</evidence>
<dbReference type="EMBL" id="PXVD01000007">
    <property type="protein sequence ID" value="MDJ1370912.1"/>
    <property type="molecule type" value="Genomic_DNA"/>
</dbReference>
<gene>
    <name evidence="6" type="ORF">C7K25_05960</name>
</gene>
<organism evidence="6 7">
    <name type="scientific">Gulosibacter molinativorax</name>
    <dbReference type="NCBI Taxonomy" id="256821"/>
    <lineage>
        <taxon>Bacteria</taxon>
        <taxon>Bacillati</taxon>
        <taxon>Actinomycetota</taxon>
        <taxon>Actinomycetes</taxon>
        <taxon>Micrococcales</taxon>
        <taxon>Microbacteriaceae</taxon>
        <taxon>Gulosibacter</taxon>
    </lineage>
</organism>
<evidence type="ECO:0000313" key="6">
    <source>
        <dbReference type="EMBL" id="MDJ1370912.1"/>
    </source>
</evidence>
<keyword evidence="2" id="KW-0479">Metal-binding</keyword>
<dbReference type="CDD" id="cd08254">
    <property type="entry name" value="hydroxyacyl_CoA_DH"/>
    <property type="match status" value="1"/>
</dbReference>
<dbReference type="InterPro" id="IPR011032">
    <property type="entry name" value="GroES-like_sf"/>
</dbReference>
<evidence type="ECO:0000256" key="4">
    <source>
        <dbReference type="ARBA" id="ARBA00023002"/>
    </source>
</evidence>
<dbReference type="InterPro" id="IPR013149">
    <property type="entry name" value="ADH-like_C"/>
</dbReference>
<comment type="caution">
    <text evidence="6">The sequence shown here is derived from an EMBL/GenBank/DDBJ whole genome shotgun (WGS) entry which is preliminary data.</text>
</comment>